<name>A0A4D6LE13_VIGUN</name>
<organism evidence="2 3">
    <name type="scientific">Vigna unguiculata</name>
    <name type="common">Cowpea</name>
    <dbReference type="NCBI Taxonomy" id="3917"/>
    <lineage>
        <taxon>Eukaryota</taxon>
        <taxon>Viridiplantae</taxon>
        <taxon>Streptophyta</taxon>
        <taxon>Embryophyta</taxon>
        <taxon>Tracheophyta</taxon>
        <taxon>Spermatophyta</taxon>
        <taxon>Magnoliopsida</taxon>
        <taxon>eudicotyledons</taxon>
        <taxon>Gunneridae</taxon>
        <taxon>Pentapetalae</taxon>
        <taxon>rosids</taxon>
        <taxon>fabids</taxon>
        <taxon>Fabales</taxon>
        <taxon>Fabaceae</taxon>
        <taxon>Papilionoideae</taxon>
        <taxon>50 kb inversion clade</taxon>
        <taxon>NPAAA clade</taxon>
        <taxon>indigoferoid/millettioid clade</taxon>
        <taxon>Phaseoleae</taxon>
        <taxon>Vigna</taxon>
    </lineage>
</organism>
<dbReference type="EMBL" id="CP039347">
    <property type="protein sequence ID" value="QCD86841.1"/>
    <property type="molecule type" value="Genomic_DNA"/>
</dbReference>
<reference evidence="2 3" key="1">
    <citation type="submission" date="2019-04" db="EMBL/GenBank/DDBJ databases">
        <title>An improved genome assembly and genetic linkage map for asparagus bean, Vigna unguiculata ssp. sesquipedialis.</title>
        <authorList>
            <person name="Xia Q."/>
            <person name="Zhang R."/>
            <person name="Dong Y."/>
        </authorList>
    </citation>
    <scope>NUCLEOTIDE SEQUENCE [LARGE SCALE GENOMIC DNA]</scope>
    <source>
        <tissue evidence="2">Leaf</tissue>
    </source>
</reference>
<protein>
    <submittedName>
        <fullName evidence="2">Uncharacterized protein</fullName>
    </submittedName>
</protein>
<feature type="compositionally biased region" description="Basic residues" evidence="1">
    <location>
        <begin position="75"/>
        <end position="86"/>
    </location>
</feature>
<sequence length="120" mass="13790">MVVPTVDDGNGNFDHIPDNVVAIGSCGGIGDNQNWCMSKMEEEDRKPSHDSHLKKEMALLWCWMCQHPISSGKKKEMKKRKKRRNKEGRAQFVINYRTPSHESNNSTCFLPLFLEEKVVI</sequence>
<dbReference type="AlphaFoldDB" id="A0A4D6LE13"/>
<evidence type="ECO:0000256" key="1">
    <source>
        <dbReference type="SAM" id="MobiDB-lite"/>
    </source>
</evidence>
<feature type="region of interest" description="Disordered" evidence="1">
    <location>
        <begin position="71"/>
        <end position="96"/>
    </location>
</feature>
<dbReference type="Proteomes" id="UP000501690">
    <property type="component" value="Linkage Group LG3"/>
</dbReference>
<accession>A0A4D6LE13</accession>
<evidence type="ECO:0000313" key="2">
    <source>
        <dbReference type="EMBL" id="QCD86841.1"/>
    </source>
</evidence>
<gene>
    <name evidence="2" type="ORF">DEO72_LG3g1368</name>
</gene>
<keyword evidence="3" id="KW-1185">Reference proteome</keyword>
<proteinExistence type="predicted"/>
<evidence type="ECO:0000313" key="3">
    <source>
        <dbReference type="Proteomes" id="UP000501690"/>
    </source>
</evidence>